<dbReference type="InterPro" id="IPR036390">
    <property type="entry name" value="WH_DNA-bd_sf"/>
</dbReference>
<dbReference type="PANTHER" id="PTHR42756:SF1">
    <property type="entry name" value="TRANSCRIPTIONAL REPRESSOR OF EMRAB OPERON"/>
    <property type="match status" value="1"/>
</dbReference>
<evidence type="ECO:0000313" key="5">
    <source>
        <dbReference type="EMBL" id="QNM01135.1"/>
    </source>
</evidence>
<feature type="domain" description="HTH marR-type" evidence="4">
    <location>
        <begin position="1"/>
        <end position="137"/>
    </location>
</feature>
<dbReference type="SUPFAM" id="SSF46785">
    <property type="entry name" value="Winged helix' DNA-binding domain"/>
    <property type="match status" value="1"/>
</dbReference>
<dbReference type="AlphaFoldDB" id="A0A7G9FRF3"/>
<evidence type="ECO:0000259" key="4">
    <source>
        <dbReference type="PROSITE" id="PS50995"/>
    </source>
</evidence>
<proteinExistence type="predicted"/>
<dbReference type="PANTHER" id="PTHR42756">
    <property type="entry name" value="TRANSCRIPTIONAL REGULATOR, MARR"/>
    <property type="match status" value="1"/>
</dbReference>
<dbReference type="PRINTS" id="PR00598">
    <property type="entry name" value="HTHMARR"/>
</dbReference>
<dbReference type="InterPro" id="IPR036388">
    <property type="entry name" value="WH-like_DNA-bd_sf"/>
</dbReference>
<dbReference type="InterPro" id="IPR000835">
    <property type="entry name" value="HTH_MarR-typ"/>
</dbReference>
<evidence type="ECO:0000256" key="2">
    <source>
        <dbReference type="ARBA" id="ARBA00023125"/>
    </source>
</evidence>
<dbReference type="Pfam" id="PF01047">
    <property type="entry name" value="MarR"/>
    <property type="match status" value="1"/>
</dbReference>
<evidence type="ECO:0000256" key="3">
    <source>
        <dbReference type="ARBA" id="ARBA00023163"/>
    </source>
</evidence>
<dbReference type="GO" id="GO:0003677">
    <property type="term" value="F:DNA binding"/>
    <property type="evidence" value="ECO:0007669"/>
    <property type="project" value="UniProtKB-KW"/>
</dbReference>
<keyword evidence="3" id="KW-0804">Transcription</keyword>
<keyword evidence="1" id="KW-0805">Transcription regulation</keyword>
<keyword evidence="2" id="KW-0238">DNA-binding</keyword>
<dbReference type="Proteomes" id="UP000515981">
    <property type="component" value="Chromosome"/>
</dbReference>
<evidence type="ECO:0000256" key="1">
    <source>
        <dbReference type="ARBA" id="ARBA00023015"/>
    </source>
</evidence>
<dbReference type="InterPro" id="IPR031011">
    <property type="entry name" value="Reg_MarR"/>
</dbReference>
<gene>
    <name evidence="5" type="ORF">H9Q77_08245</name>
</gene>
<dbReference type="PROSITE" id="PS50995">
    <property type="entry name" value="HTH_MARR_2"/>
    <property type="match status" value="1"/>
</dbReference>
<dbReference type="SMART" id="SM00347">
    <property type="entry name" value="HTH_MARR"/>
    <property type="match status" value="1"/>
</dbReference>
<sequence>MEMNGGFLVTKIKQLGDRIFEKILSEKNIDAFNGAQGRILYVLWQEDGISIRSLSTKCGLAITSLTTMLERMENQGLISRVQSETDKRKTLLFLTEKAYALKGEYDSVSDEMGSIYYKDFSEEEITWFEECLDRIRKNLEEWQKS</sequence>
<keyword evidence="6" id="KW-1185">Reference proteome</keyword>
<dbReference type="KEGG" id="ssun:H9Q77_08245"/>
<dbReference type="Gene3D" id="1.10.10.10">
    <property type="entry name" value="Winged helix-like DNA-binding domain superfamily/Winged helix DNA-binding domain"/>
    <property type="match status" value="1"/>
</dbReference>
<dbReference type="RefSeq" id="WP_249325119.1">
    <property type="nucleotide sequence ID" value="NZ_CP060633.1"/>
</dbReference>
<name>A0A7G9FRF3_9FIRM</name>
<evidence type="ECO:0000313" key="6">
    <source>
        <dbReference type="Proteomes" id="UP000515981"/>
    </source>
</evidence>
<dbReference type="GO" id="GO:0003700">
    <property type="term" value="F:DNA-binding transcription factor activity"/>
    <property type="evidence" value="ECO:0007669"/>
    <property type="project" value="InterPro"/>
</dbReference>
<reference evidence="5 6" key="1">
    <citation type="submission" date="2020-08" db="EMBL/GenBank/DDBJ databases">
        <authorList>
            <person name="Liu C."/>
            <person name="Sun Q."/>
        </authorList>
    </citation>
    <scope>NUCLEOTIDE SEQUENCE [LARGE SCALE GENOMIC DNA]</scope>
    <source>
        <strain evidence="5 6">NSJ-8</strain>
    </source>
</reference>
<accession>A0A7G9FRF3</accession>
<protein>
    <submittedName>
        <fullName evidence="5">Radical SAM mobile pair system MarR family transcriptional regulator</fullName>
    </submittedName>
</protein>
<dbReference type="NCBIfam" id="TIGR04472">
    <property type="entry name" value="reg_rSAM_mob"/>
    <property type="match status" value="1"/>
</dbReference>
<organism evidence="5 6">
    <name type="scientific">Simiaoa sunii</name>
    <dbReference type="NCBI Taxonomy" id="2763672"/>
    <lineage>
        <taxon>Bacteria</taxon>
        <taxon>Bacillati</taxon>
        <taxon>Bacillota</taxon>
        <taxon>Clostridia</taxon>
        <taxon>Lachnospirales</taxon>
        <taxon>Lachnospiraceae</taxon>
        <taxon>Simiaoa</taxon>
    </lineage>
</organism>
<dbReference type="EMBL" id="CP060633">
    <property type="protein sequence ID" value="QNM01135.1"/>
    <property type="molecule type" value="Genomic_DNA"/>
</dbReference>